<dbReference type="SUPFAM" id="SSF53649">
    <property type="entry name" value="Alkaline phosphatase-like"/>
    <property type="match status" value="1"/>
</dbReference>
<dbReference type="PANTHER" id="PTHR10342">
    <property type="entry name" value="ARYLSULFATASE"/>
    <property type="match status" value="1"/>
</dbReference>
<dbReference type="InterPro" id="IPR024607">
    <property type="entry name" value="Sulfatase_CS"/>
</dbReference>
<keyword evidence="9" id="KW-1185">Reference proteome</keyword>
<dbReference type="Proteomes" id="UP000499080">
    <property type="component" value="Unassembled WGS sequence"/>
</dbReference>
<keyword evidence="6" id="KW-0325">Glycoprotein</keyword>
<organism evidence="8 9">
    <name type="scientific">Araneus ventricosus</name>
    <name type="common">Orbweaver spider</name>
    <name type="synonym">Epeira ventricosa</name>
    <dbReference type="NCBI Taxonomy" id="182803"/>
    <lineage>
        <taxon>Eukaryota</taxon>
        <taxon>Metazoa</taxon>
        <taxon>Ecdysozoa</taxon>
        <taxon>Arthropoda</taxon>
        <taxon>Chelicerata</taxon>
        <taxon>Arachnida</taxon>
        <taxon>Araneae</taxon>
        <taxon>Araneomorphae</taxon>
        <taxon>Entelegynae</taxon>
        <taxon>Araneoidea</taxon>
        <taxon>Araneidae</taxon>
        <taxon>Araneus</taxon>
    </lineage>
</organism>
<dbReference type="EMBL" id="BGPR01090611">
    <property type="protein sequence ID" value="GBM20003.1"/>
    <property type="molecule type" value="Genomic_DNA"/>
</dbReference>
<dbReference type="Pfam" id="PF00884">
    <property type="entry name" value="Sulfatase"/>
    <property type="match status" value="1"/>
</dbReference>
<comment type="cofactor">
    <cofactor evidence="1">
        <name>Ca(2+)</name>
        <dbReference type="ChEBI" id="CHEBI:29108"/>
    </cofactor>
</comment>
<keyword evidence="5" id="KW-0106">Calcium</keyword>
<evidence type="ECO:0000256" key="2">
    <source>
        <dbReference type="ARBA" id="ARBA00008779"/>
    </source>
</evidence>
<dbReference type="GO" id="GO:0046872">
    <property type="term" value="F:metal ion binding"/>
    <property type="evidence" value="ECO:0007669"/>
    <property type="project" value="UniProtKB-KW"/>
</dbReference>
<dbReference type="AlphaFoldDB" id="A0A4Y2DT26"/>
<comment type="caution">
    <text evidence="8">The sequence shown here is derived from an EMBL/GenBank/DDBJ whole genome shotgun (WGS) entry which is preliminary data.</text>
</comment>
<evidence type="ECO:0000313" key="9">
    <source>
        <dbReference type="Proteomes" id="UP000499080"/>
    </source>
</evidence>
<evidence type="ECO:0000256" key="1">
    <source>
        <dbReference type="ARBA" id="ARBA00001913"/>
    </source>
</evidence>
<gene>
    <name evidence="8" type="primary">Arsb_21</name>
    <name evidence="8" type="ORF">AVEN_273691_1</name>
</gene>
<evidence type="ECO:0000259" key="7">
    <source>
        <dbReference type="Pfam" id="PF00884"/>
    </source>
</evidence>
<evidence type="ECO:0000256" key="4">
    <source>
        <dbReference type="ARBA" id="ARBA00022801"/>
    </source>
</evidence>
<dbReference type="InterPro" id="IPR017850">
    <property type="entry name" value="Alkaline_phosphatase_core_sf"/>
</dbReference>
<evidence type="ECO:0000256" key="5">
    <source>
        <dbReference type="ARBA" id="ARBA00022837"/>
    </source>
</evidence>
<dbReference type="InterPro" id="IPR047115">
    <property type="entry name" value="ARSB"/>
</dbReference>
<feature type="non-terminal residue" evidence="8">
    <location>
        <position position="1"/>
    </location>
</feature>
<dbReference type="InterPro" id="IPR000917">
    <property type="entry name" value="Sulfatase_N"/>
</dbReference>
<protein>
    <submittedName>
        <fullName evidence="8">Arylsulfatase B</fullName>
    </submittedName>
</protein>
<proteinExistence type="inferred from homology"/>
<keyword evidence="4" id="KW-0378">Hydrolase</keyword>
<feature type="domain" description="Sulfatase N-terminal" evidence="7">
    <location>
        <begin position="12"/>
        <end position="122"/>
    </location>
</feature>
<accession>A0A4Y2DT26</accession>
<evidence type="ECO:0000313" key="8">
    <source>
        <dbReference type="EMBL" id="GBM20003.1"/>
    </source>
</evidence>
<dbReference type="PROSITE" id="PS00149">
    <property type="entry name" value="SULFATASE_2"/>
    <property type="match status" value="1"/>
</dbReference>
<comment type="similarity">
    <text evidence="2">Belongs to the sulfatase family.</text>
</comment>
<reference evidence="8 9" key="1">
    <citation type="journal article" date="2019" name="Sci. Rep.">
        <title>Orb-weaving spider Araneus ventricosus genome elucidates the spidroin gene catalogue.</title>
        <authorList>
            <person name="Kono N."/>
            <person name="Nakamura H."/>
            <person name="Ohtoshi R."/>
            <person name="Moran D.A.P."/>
            <person name="Shinohara A."/>
            <person name="Yoshida Y."/>
            <person name="Fujiwara M."/>
            <person name="Mori M."/>
            <person name="Tomita M."/>
            <person name="Arakawa K."/>
        </authorList>
    </citation>
    <scope>NUCLEOTIDE SEQUENCE [LARGE SCALE GENOMIC DNA]</scope>
</reference>
<dbReference type="PANTHER" id="PTHR10342:SF273">
    <property type="entry name" value="RE14504P"/>
    <property type="match status" value="1"/>
</dbReference>
<name>A0A4Y2DT26_ARAVE</name>
<sequence>LQHFVIRAGEASGLPLNETTMPQRLKKFGYKTHMIGKWHLGYQTKEFTPTHRGFDTFYGYWNGMIDYFDHTYLEDNSSYGQPYWGLDLHDGMTPVNDAQGKYATQVFTEKAEDIIMNHDTSEKYLWTKKERTYDFSVRSSLSLMGAWVMLHFWNAYG</sequence>
<keyword evidence="3" id="KW-0479">Metal-binding</keyword>
<dbReference type="Gene3D" id="3.40.720.10">
    <property type="entry name" value="Alkaline Phosphatase, subunit A"/>
    <property type="match status" value="1"/>
</dbReference>
<evidence type="ECO:0000256" key="3">
    <source>
        <dbReference type="ARBA" id="ARBA00022723"/>
    </source>
</evidence>
<dbReference type="GO" id="GO:0008484">
    <property type="term" value="F:sulfuric ester hydrolase activity"/>
    <property type="evidence" value="ECO:0007669"/>
    <property type="project" value="InterPro"/>
</dbReference>
<dbReference type="OrthoDB" id="6421429at2759"/>
<evidence type="ECO:0000256" key="6">
    <source>
        <dbReference type="ARBA" id="ARBA00023180"/>
    </source>
</evidence>